<dbReference type="CDD" id="cd16454">
    <property type="entry name" value="RING-H2_PA-TM-RING"/>
    <property type="match status" value="1"/>
</dbReference>
<proteinExistence type="predicted"/>
<keyword evidence="3" id="KW-0479">Metal-binding</keyword>
<feature type="transmembrane region" description="Helical" evidence="9">
    <location>
        <begin position="161"/>
        <end position="178"/>
    </location>
</feature>
<feature type="domain" description="RING-type" evidence="10">
    <location>
        <begin position="249"/>
        <end position="289"/>
    </location>
</feature>
<evidence type="ECO:0000256" key="9">
    <source>
        <dbReference type="SAM" id="Phobius"/>
    </source>
</evidence>
<dbReference type="InParanoid" id="A7AS67"/>
<comment type="subcellular location">
    <subcellularLocation>
        <location evidence="1">Membrane</location>
    </subcellularLocation>
</comment>
<sequence length="296" mass="34649">METFDVAGANSPEGSLGDRLRSRNRYFQSVTEFFIGLDSYTTRRYGSYTPDSDVVMDFVVHRPVRVSNFVRAALFIGIVMNIFLCFPDVVVMLVHKTVVTEFDPIVLWWLTVNKSLQCIQLPIRMFLVYLLYQLKDSTNQEIIYCMAVITTSRLWSWSKRLTLAHFFCYVIGFVASRYAMIMHKAFFTRILMYVFSMMSLRMALTFLLFYYSFPPSQMRRPNKPRPKVDTSKIPLLRFGDLDEPKYTMCGICLDDFEEETEVRMLKCSHGYHDMCIEKWFNRSNACPLCLAVVTDE</sequence>
<dbReference type="PROSITE" id="PS50089">
    <property type="entry name" value="ZF_RING_2"/>
    <property type="match status" value="1"/>
</dbReference>
<evidence type="ECO:0000256" key="1">
    <source>
        <dbReference type="ARBA" id="ARBA00004370"/>
    </source>
</evidence>
<evidence type="ECO:0000256" key="7">
    <source>
        <dbReference type="ARBA" id="ARBA00023136"/>
    </source>
</evidence>
<keyword evidence="4 8" id="KW-0863">Zinc-finger</keyword>
<dbReference type="GO" id="GO:0008270">
    <property type="term" value="F:zinc ion binding"/>
    <property type="evidence" value="ECO:0007669"/>
    <property type="project" value="UniProtKB-KW"/>
</dbReference>
<dbReference type="AlphaFoldDB" id="A7AS67"/>
<dbReference type="VEuPathDB" id="PiroplasmaDB:BBOV_IV010320"/>
<reference evidence="12" key="3">
    <citation type="journal article" date="2021" name="Int. J. Parasitol.">
        <title>Comparative analysis of gene expression between Babesia bovis blood stages and kinetes allowed by improved genome annotation.</title>
        <authorList>
            <person name="Ueti M.W."/>
            <person name="Johnson W.C."/>
            <person name="Kappmeyer L.S."/>
            <person name="Herndon D.R."/>
            <person name="Mousel M.R."/>
            <person name="Reif K.E."/>
            <person name="Taus N.S."/>
            <person name="Ifeonu O.O."/>
            <person name="Silva J.C."/>
            <person name="Suarez C.E."/>
            <person name="Brayton K.A."/>
        </authorList>
    </citation>
    <scope>NUCLEOTIDE SEQUENCE [LARGE SCALE GENOMIC DNA]</scope>
</reference>
<dbReference type="OMA" id="IIYWNDC"/>
<evidence type="ECO:0000256" key="5">
    <source>
        <dbReference type="ARBA" id="ARBA00022833"/>
    </source>
</evidence>
<evidence type="ECO:0000256" key="3">
    <source>
        <dbReference type="ARBA" id="ARBA00022723"/>
    </source>
</evidence>
<dbReference type="STRING" id="5865.A7AS67"/>
<evidence type="ECO:0000256" key="6">
    <source>
        <dbReference type="ARBA" id="ARBA00022989"/>
    </source>
</evidence>
<dbReference type="InterPro" id="IPR013083">
    <property type="entry name" value="Znf_RING/FYVE/PHD"/>
</dbReference>
<keyword evidence="12" id="KW-1185">Reference proteome</keyword>
<evidence type="ECO:0000313" key="12">
    <source>
        <dbReference type="Proteomes" id="UP000002173"/>
    </source>
</evidence>
<dbReference type="SMART" id="SM00184">
    <property type="entry name" value="RING"/>
    <property type="match status" value="1"/>
</dbReference>
<name>A7AS67_BABBO</name>
<dbReference type="Pfam" id="PF13639">
    <property type="entry name" value="zf-RING_2"/>
    <property type="match status" value="1"/>
</dbReference>
<keyword evidence="2 9" id="KW-0812">Transmembrane</keyword>
<gene>
    <name evidence="11" type="ORF">BBOV_IV010320</name>
</gene>
<feature type="transmembrane region" description="Helical" evidence="9">
    <location>
        <begin position="190"/>
        <end position="213"/>
    </location>
</feature>
<dbReference type="KEGG" id="bbo:BBOV_IV010320"/>
<dbReference type="eggNOG" id="KOG0800">
    <property type="taxonomic scope" value="Eukaryota"/>
</dbReference>
<dbReference type="Gene3D" id="3.30.40.10">
    <property type="entry name" value="Zinc/RING finger domain, C3HC4 (zinc finger)"/>
    <property type="match status" value="1"/>
</dbReference>
<comment type="caution">
    <text evidence="11">The sequence shown here is derived from an EMBL/GenBank/DDBJ whole genome shotgun (WGS) entry which is preliminary data.</text>
</comment>
<dbReference type="GeneID" id="5479188"/>
<accession>A7AS67</accession>
<reference evidence="12" key="2">
    <citation type="journal article" date="2020" name="Data Brief">
        <title>Transcriptome dataset of Babesia bovis life stages within vertebrate and invertebrate hosts.</title>
        <authorList>
            <person name="Ueti M.W."/>
            <person name="Johnson W.C."/>
            <person name="Kappmeyer L.S."/>
            <person name="Herndon D.R."/>
            <person name="Mousel M.R."/>
            <person name="Reif K.E."/>
            <person name="Taus N.S."/>
            <person name="Ifeonu O.O."/>
            <person name="Silva J.C."/>
            <person name="Suarez C.E."/>
            <person name="Brayton K.A."/>
        </authorList>
    </citation>
    <scope>NUCLEOTIDE SEQUENCE [LARGE SCALE GENOMIC DNA]</scope>
</reference>
<evidence type="ECO:0000256" key="2">
    <source>
        <dbReference type="ARBA" id="ARBA00022692"/>
    </source>
</evidence>
<dbReference type="PANTHER" id="PTHR46539:SF1">
    <property type="entry name" value="E3 UBIQUITIN-PROTEIN LIGASE ATL42"/>
    <property type="match status" value="1"/>
</dbReference>
<dbReference type="EMBL" id="AAXT01000002">
    <property type="protein sequence ID" value="EDO07386.1"/>
    <property type="molecule type" value="Genomic_DNA"/>
</dbReference>
<protein>
    <submittedName>
        <fullName evidence="11">Zinc finger, C3HC4 type domain containing protein</fullName>
    </submittedName>
</protein>
<keyword evidence="5" id="KW-0862">Zinc</keyword>
<evidence type="ECO:0000259" key="10">
    <source>
        <dbReference type="PROSITE" id="PS50089"/>
    </source>
</evidence>
<evidence type="ECO:0000313" key="11">
    <source>
        <dbReference type="EMBL" id="EDO07386.1"/>
    </source>
</evidence>
<dbReference type="Proteomes" id="UP000002173">
    <property type="component" value="Unassembled WGS sequence"/>
</dbReference>
<feature type="transmembrane region" description="Helical" evidence="9">
    <location>
        <begin position="106"/>
        <end position="132"/>
    </location>
</feature>
<feature type="transmembrane region" description="Helical" evidence="9">
    <location>
        <begin position="72"/>
        <end position="94"/>
    </location>
</feature>
<dbReference type="RefSeq" id="XP_001610954.1">
    <property type="nucleotide sequence ID" value="XM_001610904.1"/>
</dbReference>
<evidence type="ECO:0000256" key="8">
    <source>
        <dbReference type="PROSITE-ProRule" id="PRU00175"/>
    </source>
</evidence>
<dbReference type="PANTHER" id="PTHR46539">
    <property type="entry name" value="E3 UBIQUITIN-PROTEIN LIGASE ATL42"/>
    <property type="match status" value="1"/>
</dbReference>
<dbReference type="SUPFAM" id="SSF57850">
    <property type="entry name" value="RING/U-box"/>
    <property type="match status" value="1"/>
</dbReference>
<dbReference type="InterPro" id="IPR001841">
    <property type="entry name" value="Znf_RING"/>
</dbReference>
<evidence type="ECO:0000256" key="4">
    <source>
        <dbReference type="ARBA" id="ARBA00022771"/>
    </source>
</evidence>
<dbReference type="GO" id="GO:0016020">
    <property type="term" value="C:membrane"/>
    <property type="evidence" value="ECO:0007669"/>
    <property type="project" value="UniProtKB-SubCell"/>
</dbReference>
<keyword evidence="6 9" id="KW-1133">Transmembrane helix</keyword>
<organism evidence="11 12">
    <name type="scientific">Babesia bovis</name>
    <dbReference type="NCBI Taxonomy" id="5865"/>
    <lineage>
        <taxon>Eukaryota</taxon>
        <taxon>Sar</taxon>
        <taxon>Alveolata</taxon>
        <taxon>Apicomplexa</taxon>
        <taxon>Aconoidasida</taxon>
        <taxon>Piroplasmida</taxon>
        <taxon>Babesiidae</taxon>
        <taxon>Babesia</taxon>
    </lineage>
</organism>
<reference evidence="11 12" key="1">
    <citation type="journal article" date="2007" name="PLoS Pathog.">
        <title>Genome sequence of Babesia bovis and comparative analysis of apicomplexan hemoprotozoa.</title>
        <authorList>
            <person name="Brayton K.A."/>
            <person name="Lau A.O.T."/>
            <person name="Herndon D.R."/>
            <person name="Hannick L."/>
            <person name="Kappmeyer L.S."/>
            <person name="Berens S.J."/>
            <person name="Bidwell S.L."/>
            <person name="Brown W.C."/>
            <person name="Crabtree J."/>
            <person name="Fadrosh D."/>
            <person name="Feldblum T."/>
            <person name="Forberger H.A."/>
            <person name="Haas B.J."/>
            <person name="Howell J.M."/>
            <person name="Khouri H."/>
            <person name="Koo H."/>
            <person name="Mann D.J."/>
            <person name="Norimine J."/>
            <person name="Paulsen I.T."/>
            <person name="Radune D."/>
            <person name="Ren Q."/>
            <person name="Smith R.K. Jr."/>
            <person name="Suarez C.E."/>
            <person name="White O."/>
            <person name="Wortman J.R."/>
            <person name="Knowles D.P. Jr."/>
            <person name="McElwain T.F."/>
            <person name="Nene V.M."/>
        </authorList>
    </citation>
    <scope>NUCLEOTIDE SEQUENCE [LARGE SCALE GENOMIC DNA]</scope>
    <source>
        <strain evidence="11">T2Bo</strain>
    </source>
</reference>
<keyword evidence="7 9" id="KW-0472">Membrane</keyword>